<dbReference type="EMBL" id="JBFXLQ010000083">
    <property type="protein sequence ID" value="KAL2860837.1"/>
    <property type="molecule type" value="Genomic_DNA"/>
</dbReference>
<protein>
    <recommendedName>
        <fullName evidence="3">Arrestin-like N-terminal domain-containing protein</fullName>
    </recommendedName>
</protein>
<organism evidence="1 2">
    <name type="scientific">Aspergillus lucknowensis</name>
    <dbReference type="NCBI Taxonomy" id="176173"/>
    <lineage>
        <taxon>Eukaryota</taxon>
        <taxon>Fungi</taxon>
        <taxon>Dikarya</taxon>
        <taxon>Ascomycota</taxon>
        <taxon>Pezizomycotina</taxon>
        <taxon>Eurotiomycetes</taxon>
        <taxon>Eurotiomycetidae</taxon>
        <taxon>Eurotiales</taxon>
        <taxon>Aspergillaceae</taxon>
        <taxon>Aspergillus</taxon>
        <taxon>Aspergillus subgen. Nidulantes</taxon>
    </lineage>
</organism>
<evidence type="ECO:0008006" key="3">
    <source>
        <dbReference type="Google" id="ProtNLM"/>
    </source>
</evidence>
<dbReference type="RefSeq" id="XP_070880731.1">
    <property type="nucleotide sequence ID" value="XM_071030582.1"/>
</dbReference>
<evidence type="ECO:0000313" key="2">
    <source>
        <dbReference type="Proteomes" id="UP001610432"/>
    </source>
</evidence>
<proteinExistence type="predicted"/>
<gene>
    <name evidence="1" type="ORF">BJX67DRAFT_367909</name>
</gene>
<reference evidence="1 2" key="1">
    <citation type="submission" date="2024-07" db="EMBL/GenBank/DDBJ databases">
        <title>Section-level genome sequencing and comparative genomics of Aspergillus sections Usti and Cavernicolus.</title>
        <authorList>
            <consortium name="Lawrence Berkeley National Laboratory"/>
            <person name="Nybo J.L."/>
            <person name="Vesth T.C."/>
            <person name="Theobald S."/>
            <person name="Frisvad J.C."/>
            <person name="Larsen T.O."/>
            <person name="Kjaerboelling I."/>
            <person name="Rothschild-Mancinelli K."/>
            <person name="Lyhne E.K."/>
            <person name="Kogle M.E."/>
            <person name="Barry K."/>
            <person name="Clum A."/>
            <person name="Na H."/>
            <person name="Ledsgaard L."/>
            <person name="Lin J."/>
            <person name="Lipzen A."/>
            <person name="Kuo A."/>
            <person name="Riley R."/>
            <person name="Mondo S."/>
            <person name="Labutti K."/>
            <person name="Haridas S."/>
            <person name="Pangalinan J."/>
            <person name="Salamov A.A."/>
            <person name="Simmons B.A."/>
            <person name="Magnuson J.K."/>
            <person name="Chen J."/>
            <person name="Drula E."/>
            <person name="Henrissat B."/>
            <person name="Wiebenga A."/>
            <person name="Lubbers R.J."/>
            <person name="Gomes A.C."/>
            <person name="Macurrencykelacurrency M.R."/>
            <person name="Stajich J."/>
            <person name="Grigoriev I.V."/>
            <person name="Mortensen U.H."/>
            <person name="De Vries R.P."/>
            <person name="Baker S.E."/>
            <person name="Andersen M.R."/>
        </authorList>
    </citation>
    <scope>NUCLEOTIDE SEQUENCE [LARGE SCALE GENOMIC DNA]</scope>
    <source>
        <strain evidence="1 2">CBS 449.75</strain>
    </source>
</reference>
<dbReference type="GeneID" id="98145654"/>
<dbReference type="Proteomes" id="UP001610432">
    <property type="component" value="Unassembled WGS sequence"/>
</dbReference>
<accession>A0ABR4L8Z0</accession>
<evidence type="ECO:0000313" key="1">
    <source>
        <dbReference type="EMBL" id="KAL2860837.1"/>
    </source>
</evidence>
<sequence length="426" mass="47460">MTENMLSIKLHSPPSVFLPGDHVAGEVRYEPNGKSSTEFRTVVELLGQTNTKLSNGRNPTTRGHAELIRFIVTTMQGPATTCPFAFTFPGTTHPVDPSIADRGNSTAQMATLSPTHLLPPTFEFGTSPGRKILGNKGVAEYKLRAVVLSTSDKVLCQEELPVIFEPRVDPQYSHWHEDRSANMKTMKLPMRVQTLHLLPENQNRQLKYSERTRAIFQRSKIPYFNFHLATTLPTKLNLGQNIPLLVQVDPEPTSSTAPQVPTFTLNQISTDIVATVTLYGGPTFHQEQVAVVSRKMENLGDLEPSSNFTKTVIVAPIWTILPSFDTYNITYKHSIVVTGEIECAGKKIPIFNQADLKILPAVRGATPQVPYVPDKRELQEPVPYEELKPSLTRYIGKTFGSTFSLIRHARTDSEVQQEQKSNDKVG</sequence>
<keyword evidence="2" id="KW-1185">Reference proteome</keyword>
<name>A0ABR4L8Z0_9EURO</name>
<comment type="caution">
    <text evidence="1">The sequence shown here is derived from an EMBL/GenBank/DDBJ whole genome shotgun (WGS) entry which is preliminary data.</text>
</comment>